<dbReference type="PANTHER" id="PTHR43776">
    <property type="entry name" value="TRANSPORT ATP-BINDING PROTEIN"/>
    <property type="match status" value="1"/>
</dbReference>
<dbReference type="PANTHER" id="PTHR43776:SF7">
    <property type="entry name" value="D,D-DIPEPTIDE TRANSPORT ATP-BINDING PROTEIN DDPF-RELATED"/>
    <property type="match status" value="1"/>
</dbReference>
<dbReference type="OrthoDB" id="7833162at2"/>
<dbReference type="FunFam" id="3.40.50.300:FF:000016">
    <property type="entry name" value="Oligopeptide ABC transporter ATP-binding component"/>
    <property type="match status" value="1"/>
</dbReference>
<evidence type="ECO:0000259" key="6">
    <source>
        <dbReference type="PROSITE" id="PS50893"/>
    </source>
</evidence>
<dbReference type="KEGG" id="niy:FQ775_08065"/>
<dbReference type="InterPro" id="IPR050319">
    <property type="entry name" value="ABC_transp_ATP-bind"/>
</dbReference>
<dbReference type="PROSITE" id="PS00211">
    <property type="entry name" value="ABC_TRANSPORTER_1"/>
    <property type="match status" value="1"/>
</dbReference>
<dbReference type="SUPFAM" id="SSF52540">
    <property type="entry name" value="P-loop containing nucleoside triphosphate hydrolases"/>
    <property type="match status" value="1"/>
</dbReference>
<evidence type="ECO:0000256" key="3">
    <source>
        <dbReference type="ARBA" id="ARBA00022448"/>
    </source>
</evidence>
<dbReference type="SMART" id="SM00382">
    <property type="entry name" value="AAA"/>
    <property type="match status" value="1"/>
</dbReference>
<dbReference type="InterPro" id="IPR013563">
    <property type="entry name" value="Oligopep_ABC_C"/>
</dbReference>
<dbReference type="InterPro" id="IPR003593">
    <property type="entry name" value="AAA+_ATPase"/>
</dbReference>
<dbReference type="GO" id="GO:0016887">
    <property type="term" value="F:ATP hydrolysis activity"/>
    <property type="evidence" value="ECO:0007669"/>
    <property type="project" value="InterPro"/>
</dbReference>
<dbReference type="NCBIfam" id="TIGR01727">
    <property type="entry name" value="oligo_HPY"/>
    <property type="match status" value="1"/>
</dbReference>
<dbReference type="GO" id="GO:0005886">
    <property type="term" value="C:plasma membrane"/>
    <property type="evidence" value="ECO:0007669"/>
    <property type="project" value="UniProtKB-SubCell"/>
</dbReference>
<dbReference type="InterPro" id="IPR003439">
    <property type="entry name" value="ABC_transporter-like_ATP-bd"/>
</dbReference>
<reference evidence="7" key="1">
    <citation type="submission" date="2020-04" db="EMBL/GenBank/DDBJ databases">
        <title>Nitratireductor sp. nov. isolated from mangrove soil.</title>
        <authorList>
            <person name="Ye Y."/>
        </authorList>
    </citation>
    <scope>NUCLEOTIDE SEQUENCE</scope>
    <source>
        <strain evidence="7">SY7</strain>
    </source>
</reference>
<keyword evidence="4" id="KW-0547">Nucleotide-binding</keyword>
<keyword evidence="3" id="KW-0813">Transport</keyword>
<evidence type="ECO:0000313" key="7">
    <source>
        <dbReference type="EMBL" id="QDZ00338.1"/>
    </source>
</evidence>
<gene>
    <name evidence="7" type="ORF">FQ775_08065</name>
</gene>
<comment type="subcellular location">
    <subcellularLocation>
        <location evidence="1">Cell inner membrane</location>
        <topology evidence="1">Peripheral membrane protein</topology>
    </subcellularLocation>
</comment>
<dbReference type="InterPro" id="IPR017871">
    <property type="entry name" value="ABC_transporter-like_CS"/>
</dbReference>
<organism evidence="7 8">
    <name type="scientific">Nitratireductor mangrovi</name>
    <dbReference type="NCBI Taxonomy" id="2599600"/>
    <lineage>
        <taxon>Bacteria</taxon>
        <taxon>Pseudomonadati</taxon>
        <taxon>Pseudomonadota</taxon>
        <taxon>Alphaproteobacteria</taxon>
        <taxon>Hyphomicrobiales</taxon>
        <taxon>Phyllobacteriaceae</taxon>
        <taxon>Nitratireductor</taxon>
    </lineage>
</organism>
<dbReference type="Pfam" id="PF08352">
    <property type="entry name" value="oligo_HPY"/>
    <property type="match status" value="1"/>
</dbReference>
<dbReference type="Pfam" id="PF00005">
    <property type="entry name" value="ABC_tran"/>
    <property type="match status" value="1"/>
</dbReference>
<evidence type="ECO:0000256" key="5">
    <source>
        <dbReference type="ARBA" id="ARBA00022840"/>
    </source>
</evidence>
<evidence type="ECO:0000256" key="4">
    <source>
        <dbReference type="ARBA" id="ARBA00022741"/>
    </source>
</evidence>
<name>A0A5B8KXX5_9HYPH</name>
<dbReference type="Gene3D" id="3.40.50.300">
    <property type="entry name" value="P-loop containing nucleotide triphosphate hydrolases"/>
    <property type="match status" value="1"/>
</dbReference>
<dbReference type="GO" id="GO:0005524">
    <property type="term" value="F:ATP binding"/>
    <property type="evidence" value="ECO:0007669"/>
    <property type="project" value="UniProtKB-KW"/>
</dbReference>
<keyword evidence="8" id="KW-1185">Reference proteome</keyword>
<keyword evidence="5 7" id="KW-0067">ATP-binding</keyword>
<dbReference type="GO" id="GO:0015833">
    <property type="term" value="P:peptide transport"/>
    <property type="evidence" value="ECO:0007669"/>
    <property type="project" value="InterPro"/>
</dbReference>
<evidence type="ECO:0000313" key="8">
    <source>
        <dbReference type="Proteomes" id="UP000321389"/>
    </source>
</evidence>
<evidence type="ECO:0000256" key="1">
    <source>
        <dbReference type="ARBA" id="ARBA00004417"/>
    </source>
</evidence>
<accession>A0A5B8KXX5</accession>
<dbReference type="EMBL" id="CP042301">
    <property type="protein sequence ID" value="QDZ00338.1"/>
    <property type="molecule type" value="Genomic_DNA"/>
</dbReference>
<dbReference type="RefSeq" id="WP_146298986.1">
    <property type="nucleotide sequence ID" value="NZ_CP042301.2"/>
</dbReference>
<dbReference type="Proteomes" id="UP000321389">
    <property type="component" value="Chromosome"/>
</dbReference>
<sequence length="334" mass="35997">MLDRQAPLLDIDDVVRRFGGGRTLFGVDKLAVHAVQGVSLEVRQGETLGIVGESGCGKSTLARLLCGLDEPTAGAIRFKGESLDSASRGKGGLARRIQYVFQDPVASLNPRKTIRNILEAPLIHLLGMKRDARAARLAELMDAVNLRADFLDRYPHEFSGGQAQRIGIARALAAEPELIVLDEPVSALDVSVQAQVLNILDDLKTRFSLTYVFISHDLSVVESVSDRVAVMYFGRIAELGPAEDIFRQPRHHYTRLLLASAPVPGRVLSVADTGTDELPDPYDPPAGCAFHARCPAAKADCRQSQPPLEPAPGSPSHVAACFHPASMSGEVRKG</sequence>
<dbReference type="PROSITE" id="PS50893">
    <property type="entry name" value="ABC_TRANSPORTER_2"/>
    <property type="match status" value="1"/>
</dbReference>
<evidence type="ECO:0000256" key="2">
    <source>
        <dbReference type="ARBA" id="ARBA00005417"/>
    </source>
</evidence>
<protein>
    <submittedName>
        <fullName evidence="7">ATP-binding cassette domain-containing protein</fullName>
    </submittedName>
</protein>
<dbReference type="AlphaFoldDB" id="A0A5B8KXX5"/>
<comment type="similarity">
    <text evidence="2">Belongs to the ABC transporter superfamily.</text>
</comment>
<proteinExistence type="inferred from homology"/>
<dbReference type="CDD" id="cd03257">
    <property type="entry name" value="ABC_NikE_OppD_transporters"/>
    <property type="match status" value="1"/>
</dbReference>
<feature type="domain" description="ABC transporter" evidence="6">
    <location>
        <begin position="9"/>
        <end position="258"/>
    </location>
</feature>
<dbReference type="GO" id="GO:0055085">
    <property type="term" value="P:transmembrane transport"/>
    <property type="evidence" value="ECO:0007669"/>
    <property type="project" value="UniProtKB-ARBA"/>
</dbReference>
<dbReference type="InterPro" id="IPR027417">
    <property type="entry name" value="P-loop_NTPase"/>
</dbReference>